<organism evidence="1 2">
    <name type="scientific">Streptococcus zalophi</name>
    <dbReference type="NCBI Taxonomy" id="640031"/>
    <lineage>
        <taxon>Bacteria</taxon>
        <taxon>Bacillati</taxon>
        <taxon>Bacillota</taxon>
        <taxon>Bacilli</taxon>
        <taxon>Lactobacillales</taxon>
        <taxon>Streptococcaceae</taxon>
        <taxon>Streptococcus</taxon>
    </lineage>
</organism>
<name>A0A934PBL4_9STRE</name>
<protein>
    <submittedName>
        <fullName evidence="1">DUF3013 family protein</fullName>
    </submittedName>
</protein>
<proteinExistence type="predicted"/>
<dbReference type="Pfam" id="PF11217">
    <property type="entry name" value="DUF3013"/>
    <property type="match status" value="1"/>
</dbReference>
<dbReference type="AlphaFoldDB" id="A0A934PBL4"/>
<gene>
    <name evidence="1" type="ORF">JHK64_06515</name>
</gene>
<evidence type="ECO:0000313" key="2">
    <source>
        <dbReference type="Proteomes" id="UP000644875"/>
    </source>
</evidence>
<reference evidence="1 2" key="1">
    <citation type="journal article" date="2021" name="Int. J. Syst. Evol. Microbiol.">
        <title>Streptococcus vicugnae sp. nov., isolated from faeces of alpacas (Vicugna pacos) and cattle (Bos taurus), Streptococcus zalophi sp. nov., and Streptococcus pacificus sp. nov., isolated from respiratory tract of California sea lions (Zalophus californianus).</title>
        <authorList>
            <person name="Volokhov D.V."/>
            <person name="Zagorodnyaya T.A."/>
            <person name="Shen Z."/>
            <person name="Blom J."/>
            <person name="Furtak V.A."/>
            <person name="Eisenberg T."/>
            <person name="Fan P."/>
            <person name="Jeong K.C."/>
            <person name="Gao Y."/>
            <person name="Zhang S."/>
            <person name="Amselle M."/>
        </authorList>
    </citation>
    <scope>NUCLEOTIDE SEQUENCE [LARGE SCALE GENOMIC DNA]</scope>
    <source>
        <strain evidence="2">CSL7508-lung</strain>
    </source>
</reference>
<sequence>MAKYGFLSVLEEELDKAFHYDYAINWDKKNHAVEVSFILEAQNSSGVETIDDDGQVVSEDITLEDFVLFYQPDKSRFEETDYLVTIPYHPKKGFSREFLAVFANHLNEVATDGLSDLMDFLSDDSQEEFVMNWKKERFEKELAQITETTFFPYPRY</sequence>
<keyword evidence="2" id="KW-1185">Reference proteome</keyword>
<dbReference type="Gene3D" id="3.40.50.11250">
    <property type="entry name" value="Protein of unknown function DUF3013"/>
    <property type="match status" value="1"/>
</dbReference>
<dbReference type="Proteomes" id="UP000644875">
    <property type="component" value="Unassembled WGS sequence"/>
</dbReference>
<dbReference type="InterPro" id="IPR021380">
    <property type="entry name" value="DUF3013"/>
</dbReference>
<dbReference type="RefSeq" id="WP_199568193.1">
    <property type="nucleotide sequence ID" value="NZ_JAENBP010000009.1"/>
</dbReference>
<dbReference type="EMBL" id="JAENBP010000009">
    <property type="protein sequence ID" value="MBJ8350278.1"/>
    <property type="molecule type" value="Genomic_DNA"/>
</dbReference>
<accession>A0A934PBL4</accession>
<comment type="caution">
    <text evidence="1">The sequence shown here is derived from an EMBL/GenBank/DDBJ whole genome shotgun (WGS) entry which is preliminary data.</text>
</comment>
<evidence type="ECO:0000313" key="1">
    <source>
        <dbReference type="EMBL" id="MBJ8350278.1"/>
    </source>
</evidence>